<dbReference type="GO" id="GO:0033013">
    <property type="term" value="P:tetrapyrrole metabolic process"/>
    <property type="evidence" value="ECO:0007669"/>
    <property type="project" value="UniProtKB-ARBA"/>
</dbReference>
<keyword evidence="4 6" id="KW-1133">Transmembrane helix</keyword>
<dbReference type="InterPro" id="IPR004307">
    <property type="entry name" value="TspO_MBR"/>
</dbReference>
<dbReference type="PANTHER" id="PTHR10057:SF0">
    <property type="entry name" value="TRANSLOCATOR PROTEIN"/>
    <property type="match status" value="1"/>
</dbReference>
<dbReference type="Pfam" id="PF03073">
    <property type="entry name" value="TspO_MBR"/>
    <property type="match status" value="1"/>
</dbReference>
<evidence type="ECO:0000313" key="8">
    <source>
        <dbReference type="Proteomes" id="UP000321464"/>
    </source>
</evidence>
<keyword evidence="3 6" id="KW-0812">Transmembrane</keyword>
<proteinExistence type="inferred from homology"/>
<protein>
    <recommendedName>
        <fullName evidence="9">Tryptophan-rich sensory protein</fullName>
    </recommendedName>
</protein>
<dbReference type="InterPro" id="IPR038330">
    <property type="entry name" value="TspO/MBR-related_sf"/>
</dbReference>
<accession>A0A512AL30</accession>
<evidence type="ECO:0000256" key="3">
    <source>
        <dbReference type="ARBA" id="ARBA00022692"/>
    </source>
</evidence>
<dbReference type="OrthoDB" id="9795496at2"/>
<comment type="caution">
    <text evidence="7">The sequence shown here is derived from an EMBL/GenBank/DDBJ whole genome shotgun (WGS) entry which is preliminary data.</text>
</comment>
<dbReference type="PANTHER" id="PTHR10057">
    <property type="entry name" value="PERIPHERAL-TYPE BENZODIAZEPINE RECEPTOR"/>
    <property type="match status" value="1"/>
</dbReference>
<keyword evidence="5 6" id="KW-0472">Membrane</keyword>
<evidence type="ECO:0000256" key="2">
    <source>
        <dbReference type="ARBA" id="ARBA00007524"/>
    </source>
</evidence>
<keyword evidence="8" id="KW-1185">Reference proteome</keyword>
<sequence length="184" mass="19647">MRYLASPAQLRASLLRWSLFTVPSVLGLGFISSLISDAGPQNPWFAALSKPGLYPPPATFGIVWSILYVLIGVALAMVASARGAPGRGIAVAIFVVQLMLNLAWSPVFFGMHRMTMALGIIGAMIVLTLIMILLFWRVRPTAGALLLPYLAWICFAAALNYQFIALNPLADGAAGSGAAVRMQI</sequence>
<evidence type="ECO:0000256" key="1">
    <source>
        <dbReference type="ARBA" id="ARBA00004141"/>
    </source>
</evidence>
<dbReference type="RefSeq" id="WP_147159700.1">
    <property type="nucleotide sequence ID" value="NZ_BJYR01000014.1"/>
</dbReference>
<dbReference type="AlphaFoldDB" id="A0A512AL30"/>
<feature type="transmembrane region" description="Helical" evidence="6">
    <location>
        <begin position="115"/>
        <end position="136"/>
    </location>
</feature>
<comment type="similarity">
    <text evidence="2">Belongs to the TspO/BZRP family.</text>
</comment>
<dbReference type="EMBL" id="BJYR01000014">
    <property type="protein sequence ID" value="GEO00386.1"/>
    <property type="molecule type" value="Genomic_DNA"/>
</dbReference>
<feature type="transmembrane region" description="Helical" evidence="6">
    <location>
        <begin position="12"/>
        <end position="35"/>
    </location>
</feature>
<feature type="transmembrane region" description="Helical" evidence="6">
    <location>
        <begin position="58"/>
        <end position="77"/>
    </location>
</feature>
<comment type="subcellular location">
    <subcellularLocation>
        <location evidence="1">Membrane</location>
        <topology evidence="1">Multi-pass membrane protein</topology>
    </subcellularLocation>
</comment>
<evidence type="ECO:0000313" key="7">
    <source>
        <dbReference type="EMBL" id="GEO00386.1"/>
    </source>
</evidence>
<dbReference type="GO" id="GO:0016020">
    <property type="term" value="C:membrane"/>
    <property type="evidence" value="ECO:0007669"/>
    <property type="project" value="UniProtKB-SubCell"/>
</dbReference>
<dbReference type="PIRSF" id="PIRSF005859">
    <property type="entry name" value="PBR"/>
    <property type="match status" value="1"/>
</dbReference>
<evidence type="ECO:0000256" key="6">
    <source>
        <dbReference type="SAM" id="Phobius"/>
    </source>
</evidence>
<gene>
    <name evidence="7" type="ORF">NSE01_22180</name>
</gene>
<dbReference type="FunFam" id="1.20.1260.100:FF:000001">
    <property type="entry name" value="translocator protein 2"/>
    <property type="match status" value="1"/>
</dbReference>
<feature type="transmembrane region" description="Helical" evidence="6">
    <location>
        <begin position="143"/>
        <end position="164"/>
    </location>
</feature>
<dbReference type="Proteomes" id="UP000321464">
    <property type="component" value="Unassembled WGS sequence"/>
</dbReference>
<reference evidence="7 8" key="1">
    <citation type="submission" date="2019-07" db="EMBL/GenBank/DDBJ databases">
        <title>Whole genome shotgun sequence of Novosphingobium sediminis NBRC 106119.</title>
        <authorList>
            <person name="Hosoyama A."/>
            <person name="Uohara A."/>
            <person name="Ohji S."/>
            <person name="Ichikawa N."/>
        </authorList>
    </citation>
    <scope>NUCLEOTIDE SEQUENCE [LARGE SCALE GENOMIC DNA]</scope>
    <source>
        <strain evidence="7 8">NBRC 106119</strain>
    </source>
</reference>
<organism evidence="7 8">
    <name type="scientific">Novosphingobium sediminis</name>
    <dbReference type="NCBI Taxonomy" id="707214"/>
    <lineage>
        <taxon>Bacteria</taxon>
        <taxon>Pseudomonadati</taxon>
        <taxon>Pseudomonadota</taxon>
        <taxon>Alphaproteobacteria</taxon>
        <taxon>Sphingomonadales</taxon>
        <taxon>Sphingomonadaceae</taxon>
        <taxon>Novosphingobium</taxon>
    </lineage>
</organism>
<name>A0A512AL30_9SPHN</name>
<dbReference type="Gene3D" id="1.20.1260.100">
    <property type="entry name" value="TspO/MBR protein"/>
    <property type="match status" value="1"/>
</dbReference>
<feature type="transmembrane region" description="Helical" evidence="6">
    <location>
        <begin position="89"/>
        <end position="109"/>
    </location>
</feature>
<evidence type="ECO:0000256" key="5">
    <source>
        <dbReference type="ARBA" id="ARBA00023136"/>
    </source>
</evidence>
<evidence type="ECO:0008006" key="9">
    <source>
        <dbReference type="Google" id="ProtNLM"/>
    </source>
</evidence>
<dbReference type="CDD" id="cd15904">
    <property type="entry name" value="TSPO_MBR"/>
    <property type="match status" value="1"/>
</dbReference>
<evidence type="ECO:0000256" key="4">
    <source>
        <dbReference type="ARBA" id="ARBA00022989"/>
    </source>
</evidence>